<dbReference type="AlphaFoldDB" id="A0A814QZ88"/>
<keyword evidence="6" id="KW-1185">Reference proteome</keyword>
<evidence type="ECO:0000256" key="2">
    <source>
        <dbReference type="ARBA" id="ARBA00022771"/>
    </source>
</evidence>
<dbReference type="OrthoDB" id="6579689at2759"/>
<comment type="caution">
    <text evidence="5">The sequence shown here is derived from an EMBL/GenBank/DDBJ whole genome shotgun (WGS) entry which is preliminary data.</text>
</comment>
<proteinExistence type="predicted"/>
<evidence type="ECO:0000313" key="5">
    <source>
        <dbReference type="EMBL" id="CAF1126577.1"/>
    </source>
</evidence>
<dbReference type="EMBL" id="CAJNOC010009241">
    <property type="protein sequence ID" value="CAF1126577.1"/>
    <property type="molecule type" value="Genomic_DNA"/>
</dbReference>
<protein>
    <recommendedName>
        <fullName evidence="4">FLYWCH-type domain-containing protein</fullName>
    </recommendedName>
</protein>
<reference evidence="5" key="1">
    <citation type="submission" date="2021-02" db="EMBL/GenBank/DDBJ databases">
        <authorList>
            <person name="Nowell W R."/>
        </authorList>
    </citation>
    <scope>NUCLEOTIDE SEQUENCE</scope>
    <source>
        <strain evidence="5">Ploen Becks lab</strain>
    </source>
</reference>
<evidence type="ECO:0000259" key="4">
    <source>
        <dbReference type="Pfam" id="PF04500"/>
    </source>
</evidence>
<feature type="domain" description="FLYWCH-type" evidence="4">
    <location>
        <begin position="104"/>
        <end position="155"/>
    </location>
</feature>
<evidence type="ECO:0000313" key="6">
    <source>
        <dbReference type="Proteomes" id="UP000663879"/>
    </source>
</evidence>
<dbReference type="Gene3D" id="2.20.25.240">
    <property type="match status" value="1"/>
</dbReference>
<keyword evidence="2" id="KW-0863">Zinc-finger</keyword>
<sequence length="326" mass="38112">MSNINSPLVKRLRSNKNYHLFNVKSKIIASSSETQNNFENLVDQLCDQPKNFIEGDSENYIEEIFLSGFQLYVFDNDEKNVIDMVQNFEKIELNSDEEWLLSCSQRKSYKLYSNGHCYVVDKPKRDLVETSSKIYWRCEFYNDCRGRGISNGLRQPFKMTLNHSLNHPNRPEDKEKLISKQNLREISVSSNEPPRAVIREFHAGLSDECISLIGKKDSIRRQIIRTRNKEKGYYKNNPQSLSELEIPDELKTTFKGYKFYFGDSGKTDKNRIIFFTTEQNLKILGTYPDWYSDGTFDIAPNIFKQVYTLHVDIRGTILPMLYALLP</sequence>
<gene>
    <name evidence="5" type="ORF">OXX778_LOCUS22280</name>
</gene>
<dbReference type="Pfam" id="PF04500">
    <property type="entry name" value="FLYWCH"/>
    <property type="match status" value="1"/>
</dbReference>
<dbReference type="InterPro" id="IPR007588">
    <property type="entry name" value="Znf_FLYWCH"/>
</dbReference>
<keyword evidence="1" id="KW-0479">Metal-binding</keyword>
<dbReference type="GO" id="GO:0008270">
    <property type="term" value="F:zinc ion binding"/>
    <property type="evidence" value="ECO:0007669"/>
    <property type="project" value="UniProtKB-KW"/>
</dbReference>
<evidence type="ECO:0000256" key="3">
    <source>
        <dbReference type="ARBA" id="ARBA00022833"/>
    </source>
</evidence>
<organism evidence="5 6">
    <name type="scientific">Brachionus calyciflorus</name>
    <dbReference type="NCBI Taxonomy" id="104777"/>
    <lineage>
        <taxon>Eukaryota</taxon>
        <taxon>Metazoa</taxon>
        <taxon>Spiralia</taxon>
        <taxon>Gnathifera</taxon>
        <taxon>Rotifera</taxon>
        <taxon>Eurotatoria</taxon>
        <taxon>Monogononta</taxon>
        <taxon>Pseudotrocha</taxon>
        <taxon>Ploima</taxon>
        <taxon>Brachionidae</taxon>
        <taxon>Brachionus</taxon>
    </lineage>
</organism>
<name>A0A814QZ88_9BILA</name>
<dbReference type="Proteomes" id="UP000663879">
    <property type="component" value="Unassembled WGS sequence"/>
</dbReference>
<keyword evidence="3" id="KW-0862">Zinc</keyword>
<evidence type="ECO:0000256" key="1">
    <source>
        <dbReference type="ARBA" id="ARBA00022723"/>
    </source>
</evidence>
<accession>A0A814QZ88</accession>